<keyword evidence="1" id="KW-0812">Transmembrane</keyword>
<keyword evidence="4" id="KW-1185">Reference proteome</keyword>
<feature type="transmembrane region" description="Helical" evidence="1">
    <location>
        <begin position="87"/>
        <end position="111"/>
    </location>
</feature>
<dbReference type="PANTHER" id="PTHR12147">
    <property type="entry name" value="METALLOPEPTIDASE M28 FAMILY MEMBER"/>
    <property type="match status" value="1"/>
</dbReference>
<evidence type="ECO:0000256" key="1">
    <source>
        <dbReference type="SAM" id="Phobius"/>
    </source>
</evidence>
<name>A0A926EDG5_9FIRM</name>
<dbReference type="EMBL" id="JACRTC010000003">
    <property type="protein sequence ID" value="MBC8570394.1"/>
    <property type="molecule type" value="Genomic_DNA"/>
</dbReference>
<dbReference type="InterPro" id="IPR007484">
    <property type="entry name" value="Peptidase_M28"/>
</dbReference>
<dbReference type="Proteomes" id="UP000660861">
    <property type="component" value="Unassembled WGS sequence"/>
</dbReference>
<dbReference type="AlphaFoldDB" id="A0A926EDG5"/>
<evidence type="ECO:0000313" key="3">
    <source>
        <dbReference type="EMBL" id="MBC8570394.1"/>
    </source>
</evidence>
<gene>
    <name evidence="3" type="ORF">H8709_06070</name>
</gene>
<organism evidence="3 4">
    <name type="scientific">Zongyangia hominis</name>
    <dbReference type="NCBI Taxonomy" id="2763677"/>
    <lineage>
        <taxon>Bacteria</taxon>
        <taxon>Bacillati</taxon>
        <taxon>Bacillota</taxon>
        <taxon>Clostridia</taxon>
        <taxon>Eubacteriales</taxon>
        <taxon>Oscillospiraceae</taxon>
        <taxon>Zongyangia</taxon>
    </lineage>
</organism>
<protein>
    <submittedName>
        <fullName evidence="3">M28 family peptidase</fullName>
    </submittedName>
</protein>
<dbReference type="Pfam" id="PF04389">
    <property type="entry name" value="Peptidase_M28"/>
    <property type="match status" value="1"/>
</dbReference>
<feature type="domain" description="Peptidase M28" evidence="2">
    <location>
        <begin position="141"/>
        <end position="280"/>
    </location>
</feature>
<keyword evidence="1" id="KW-1133">Transmembrane helix</keyword>
<feature type="transmembrane region" description="Helical" evidence="1">
    <location>
        <begin position="117"/>
        <end position="134"/>
    </location>
</feature>
<keyword evidence="1" id="KW-0472">Membrane</keyword>
<proteinExistence type="predicted"/>
<dbReference type="InterPro" id="IPR045175">
    <property type="entry name" value="M28_fam"/>
</dbReference>
<dbReference type="GO" id="GO:0008235">
    <property type="term" value="F:metalloexopeptidase activity"/>
    <property type="evidence" value="ECO:0007669"/>
    <property type="project" value="InterPro"/>
</dbReference>
<dbReference type="RefSeq" id="WP_262397490.1">
    <property type="nucleotide sequence ID" value="NZ_JACRTC010000003.1"/>
</dbReference>
<dbReference type="Gene3D" id="3.40.630.10">
    <property type="entry name" value="Zn peptidases"/>
    <property type="match status" value="1"/>
</dbReference>
<dbReference type="PANTHER" id="PTHR12147:SF26">
    <property type="entry name" value="PEPTIDASE M28 DOMAIN-CONTAINING PROTEIN"/>
    <property type="match status" value="1"/>
</dbReference>
<evidence type="ECO:0000313" key="4">
    <source>
        <dbReference type="Proteomes" id="UP000660861"/>
    </source>
</evidence>
<dbReference type="GO" id="GO:0006508">
    <property type="term" value="P:proteolysis"/>
    <property type="evidence" value="ECO:0007669"/>
    <property type="project" value="InterPro"/>
</dbReference>
<sequence>MKEGLAKTIGSTYGVRNSRRQKDTFLKWAQQMLAQEGIATTISVDPCLVRNRNLVIGDLSQAKTVVTAHYDTPKTIFFPIAIYLDSFWLSLLAQVWAVLLLIVVIMVLPAFLGVPFWARYAVFLLTLALFFFVFNNRKNLNDNSSGVAGVLECALRCHKERRNDVAFVLFDNEEWGLLGSAGFAKKYREEMRGKLVVNLDCIGAGDEIVLVSKKEALEDAKELAASAMREYTGKTVTAQLSGNMLAMSDHANFPRSMMVSAFHRDRLGRKLCRIHSWRDTVLEEKNMDLVCDLITEYLRKKSIQ</sequence>
<evidence type="ECO:0000259" key="2">
    <source>
        <dbReference type="Pfam" id="PF04389"/>
    </source>
</evidence>
<dbReference type="SUPFAM" id="SSF53187">
    <property type="entry name" value="Zn-dependent exopeptidases"/>
    <property type="match status" value="1"/>
</dbReference>
<comment type="caution">
    <text evidence="3">The sequence shown here is derived from an EMBL/GenBank/DDBJ whole genome shotgun (WGS) entry which is preliminary data.</text>
</comment>
<accession>A0A926EDG5</accession>
<reference evidence="3" key="1">
    <citation type="submission" date="2020-08" db="EMBL/GenBank/DDBJ databases">
        <title>Genome public.</title>
        <authorList>
            <person name="Liu C."/>
            <person name="Sun Q."/>
        </authorList>
    </citation>
    <scope>NUCLEOTIDE SEQUENCE</scope>
    <source>
        <strain evidence="3">NSJ-54</strain>
    </source>
</reference>